<dbReference type="GO" id="GO:0051301">
    <property type="term" value="P:cell division"/>
    <property type="evidence" value="ECO:0007669"/>
    <property type="project" value="UniProtKB-KW"/>
</dbReference>
<dbReference type="GO" id="GO:0005874">
    <property type="term" value="C:microtubule"/>
    <property type="evidence" value="ECO:0007669"/>
    <property type="project" value="UniProtKB-KW"/>
</dbReference>
<evidence type="ECO:0000256" key="16">
    <source>
        <dbReference type="SAM" id="MobiDB-lite"/>
    </source>
</evidence>
<keyword evidence="14" id="KW-0131">Cell cycle</keyword>
<evidence type="ECO:0000256" key="10">
    <source>
        <dbReference type="ARBA" id="ARBA00022776"/>
    </source>
</evidence>
<feature type="region of interest" description="Disordered" evidence="16">
    <location>
        <begin position="309"/>
        <end position="353"/>
    </location>
</feature>
<feature type="region of interest" description="Disordered" evidence="16">
    <location>
        <begin position="158"/>
        <end position="187"/>
    </location>
</feature>
<feature type="region of interest" description="Disordered" evidence="16">
    <location>
        <begin position="480"/>
        <end position="584"/>
    </location>
</feature>
<organism evidence="17 18">
    <name type="scientific">Dimargaris cristalligena</name>
    <dbReference type="NCBI Taxonomy" id="215637"/>
    <lineage>
        <taxon>Eukaryota</taxon>
        <taxon>Fungi</taxon>
        <taxon>Fungi incertae sedis</taxon>
        <taxon>Zoopagomycota</taxon>
        <taxon>Kickxellomycotina</taxon>
        <taxon>Dimargaritomycetes</taxon>
        <taxon>Dimargaritales</taxon>
        <taxon>Dimargaritaceae</taxon>
        <taxon>Dimargaris</taxon>
    </lineage>
</organism>
<evidence type="ECO:0000256" key="5">
    <source>
        <dbReference type="ARBA" id="ARBA00014520"/>
    </source>
</evidence>
<dbReference type="GO" id="GO:0008608">
    <property type="term" value="P:attachment of spindle microtubules to kinetochore"/>
    <property type="evidence" value="ECO:0007669"/>
    <property type="project" value="InterPro"/>
</dbReference>
<evidence type="ECO:0000256" key="3">
    <source>
        <dbReference type="ARBA" id="ARBA00004629"/>
    </source>
</evidence>
<dbReference type="AlphaFoldDB" id="A0A4P9ZTY9"/>
<protein>
    <recommendedName>
        <fullName evidence="5">DASH complex subunit ASK1</fullName>
    </recommendedName>
</protein>
<keyword evidence="18" id="KW-1185">Reference proteome</keyword>
<feature type="compositionally biased region" description="Polar residues" evidence="16">
    <location>
        <begin position="415"/>
        <end position="427"/>
    </location>
</feature>
<dbReference type="GO" id="GO:0072686">
    <property type="term" value="C:mitotic spindle"/>
    <property type="evidence" value="ECO:0007669"/>
    <property type="project" value="InterPro"/>
</dbReference>
<evidence type="ECO:0000256" key="11">
    <source>
        <dbReference type="ARBA" id="ARBA00022838"/>
    </source>
</evidence>
<dbReference type="GO" id="GO:0042729">
    <property type="term" value="C:DASH complex"/>
    <property type="evidence" value="ECO:0007669"/>
    <property type="project" value="InterPro"/>
</dbReference>
<keyword evidence="11" id="KW-0995">Kinetochore</keyword>
<evidence type="ECO:0000256" key="1">
    <source>
        <dbReference type="ARBA" id="ARBA00004123"/>
    </source>
</evidence>
<feature type="compositionally biased region" description="Basic and acidic residues" evidence="16">
    <location>
        <begin position="316"/>
        <end position="331"/>
    </location>
</feature>
<keyword evidence="15" id="KW-0137">Centromere</keyword>
<evidence type="ECO:0000313" key="18">
    <source>
        <dbReference type="Proteomes" id="UP000268162"/>
    </source>
</evidence>
<dbReference type="Pfam" id="PF08655">
    <property type="entry name" value="DASH_Ask1"/>
    <property type="match status" value="1"/>
</dbReference>
<feature type="region of interest" description="Disordered" evidence="16">
    <location>
        <begin position="201"/>
        <end position="236"/>
    </location>
</feature>
<keyword evidence="12" id="KW-0206">Cytoskeleton</keyword>
<dbReference type="EMBL" id="ML002560">
    <property type="protein sequence ID" value="RKP37003.1"/>
    <property type="molecule type" value="Genomic_DNA"/>
</dbReference>
<dbReference type="GO" id="GO:0044732">
    <property type="term" value="C:mitotic spindle pole body"/>
    <property type="evidence" value="ECO:0007669"/>
    <property type="project" value="TreeGrafter"/>
</dbReference>
<sequence length="714" mass="75933">MSSQLPLKPQVAFESLSPTAQIELLEQNITYLLQEIDANFSVTHKNLEGELLPRVEKLGAVSKRLLDICKPWLQFFEIFARPVPGEADGTASVVDGQVSFNYPLDDIDEAMGYAGMGDRSGGWYAPSQASVIATPDSVHSRLVGSIKVLQTPSLAGTPAGFRSIRSGDGGPSSTLQRSQPRQGSRLAHEFRPEFSLATAHSHSKAGLSYGPPHGSAARTSFMDPTQHTPSKIGSDLYGTSLLNGDVQSTIQRPVGNLLSSFDGDAPIMDNYSSQPHRGGPSASDEYSFSSTPSDIRRFVIEKTPRAAFSHGRYKTAPKDEVLDRGSVRDRSQPYSVHSRGGPHPTPHHDISLSHDGMSPEITALMKRYATAPTASPGGTPIASNSATMSVKPPSSSELTSPAPSTRIKVEKAATPQASSLGVDSPRSSRLAGSAAKSRYLGQTDRRLSLKTREIEDLLFDDPESTALISELTRKYDFMAPEADSDDDNADINPPLLNQGLYTSGYRSSPSHGGTGPNGSTSSFLLGPADPTLSEPNPPGNRYAVKKEDSDDGEEGEEPTESQLLTSLPHSPIPPADYQGNDMDSLLDSLPRPHYTTAIFHAADDADPIFLYQNPDLTSPPLSHSRQDSSLNLRSSVDGGGGGGGLMRHPAATVIMGGMLAANGQISGGGMSPGTYLNNMIGDETVQVVLSNESPCAPKSVHWSKGGAHGKPDSR</sequence>
<dbReference type="PANTHER" id="PTHR28200:SF1">
    <property type="entry name" value="DASH COMPLEX SUBUNIT ASK1"/>
    <property type="match status" value="1"/>
</dbReference>
<feature type="region of interest" description="Disordered" evidence="16">
    <location>
        <begin position="371"/>
        <end position="439"/>
    </location>
</feature>
<feature type="compositionally biased region" description="Polar residues" evidence="16">
    <location>
        <begin position="171"/>
        <end position="182"/>
    </location>
</feature>
<evidence type="ECO:0000256" key="2">
    <source>
        <dbReference type="ARBA" id="ARBA00004186"/>
    </source>
</evidence>
<evidence type="ECO:0000256" key="13">
    <source>
        <dbReference type="ARBA" id="ARBA00023242"/>
    </source>
</evidence>
<evidence type="ECO:0000256" key="4">
    <source>
        <dbReference type="ARBA" id="ARBA00010731"/>
    </source>
</evidence>
<keyword evidence="8" id="KW-0132">Cell division</keyword>
<evidence type="ECO:0000256" key="15">
    <source>
        <dbReference type="ARBA" id="ARBA00023328"/>
    </source>
</evidence>
<dbReference type="PANTHER" id="PTHR28200">
    <property type="entry name" value="DASH COMPLEX SUBUNIT ASK1"/>
    <property type="match status" value="1"/>
</dbReference>
<comment type="subcellular location">
    <subcellularLocation>
        <location evidence="3">Chromosome</location>
        <location evidence="3">Centromere</location>
        <location evidence="3">Kinetochore</location>
    </subcellularLocation>
    <subcellularLocation>
        <location evidence="2">Cytoplasm</location>
        <location evidence="2">Cytoskeleton</location>
        <location evidence="2">Spindle</location>
    </subcellularLocation>
    <subcellularLocation>
        <location evidence="1">Nucleus</location>
    </subcellularLocation>
</comment>
<keyword evidence="6" id="KW-0158">Chromosome</keyword>
<gene>
    <name evidence="17" type="ORF">BJ085DRAFT_41493</name>
</gene>
<dbReference type="STRING" id="215637.A0A4P9ZTY9"/>
<feature type="compositionally biased region" description="Polar residues" evidence="16">
    <location>
        <begin position="222"/>
        <end position="231"/>
    </location>
</feature>
<feature type="compositionally biased region" description="Acidic residues" evidence="16">
    <location>
        <begin position="549"/>
        <end position="559"/>
    </location>
</feature>
<proteinExistence type="inferred from homology"/>
<evidence type="ECO:0000256" key="12">
    <source>
        <dbReference type="ARBA" id="ARBA00023212"/>
    </source>
</evidence>
<dbReference type="InterPro" id="IPR013964">
    <property type="entry name" value="DASH_Ask1"/>
</dbReference>
<evidence type="ECO:0000256" key="8">
    <source>
        <dbReference type="ARBA" id="ARBA00022618"/>
    </source>
</evidence>
<evidence type="ECO:0000313" key="17">
    <source>
        <dbReference type="EMBL" id="RKP37003.1"/>
    </source>
</evidence>
<evidence type="ECO:0000256" key="6">
    <source>
        <dbReference type="ARBA" id="ARBA00022454"/>
    </source>
</evidence>
<feature type="region of interest" description="Disordered" evidence="16">
    <location>
        <begin position="265"/>
        <end position="290"/>
    </location>
</feature>
<reference evidence="18" key="1">
    <citation type="journal article" date="2018" name="Nat. Microbiol.">
        <title>Leveraging single-cell genomics to expand the fungal tree of life.</title>
        <authorList>
            <person name="Ahrendt S.R."/>
            <person name="Quandt C.A."/>
            <person name="Ciobanu D."/>
            <person name="Clum A."/>
            <person name="Salamov A."/>
            <person name="Andreopoulos B."/>
            <person name="Cheng J.F."/>
            <person name="Woyke T."/>
            <person name="Pelin A."/>
            <person name="Henrissat B."/>
            <person name="Reynolds N.K."/>
            <person name="Benny G.L."/>
            <person name="Smith M.E."/>
            <person name="James T.Y."/>
            <person name="Grigoriev I.V."/>
        </authorList>
    </citation>
    <scope>NUCLEOTIDE SEQUENCE [LARGE SCALE GENOMIC DNA]</scope>
    <source>
        <strain evidence="18">RSA 468</strain>
    </source>
</reference>
<accession>A0A4P9ZTY9</accession>
<keyword evidence="7" id="KW-0963">Cytoplasm</keyword>
<name>A0A4P9ZTY9_9FUNG</name>
<keyword evidence="13" id="KW-0539">Nucleus</keyword>
<feature type="compositionally biased region" description="Polar residues" evidence="16">
    <location>
        <begin position="499"/>
        <end position="523"/>
    </location>
</feature>
<evidence type="ECO:0000256" key="9">
    <source>
        <dbReference type="ARBA" id="ARBA00022701"/>
    </source>
</evidence>
<comment type="similarity">
    <text evidence="4">Belongs to the DASH complex ASK1 family.</text>
</comment>
<keyword evidence="10" id="KW-0498">Mitosis</keyword>
<evidence type="ECO:0000256" key="14">
    <source>
        <dbReference type="ARBA" id="ARBA00023306"/>
    </source>
</evidence>
<evidence type="ECO:0000256" key="7">
    <source>
        <dbReference type="ARBA" id="ARBA00022490"/>
    </source>
</evidence>
<feature type="region of interest" description="Disordered" evidence="16">
    <location>
        <begin position="694"/>
        <end position="714"/>
    </location>
</feature>
<keyword evidence="9" id="KW-0493">Microtubule</keyword>
<feature type="compositionally biased region" description="Polar residues" evidence="16">
    <location>
        <begin position="381"/>
        <end position="403"/>
    </location>
</feature>
<dbReference type="Proteomes" id="UP000268162">
    <property type="component" value="Unassembled WGS sequence"/>
</dbReference>